<evidence type="ECO:0000313" key="3">
    <source>
        <dbReference type="Proteomes" id="UP000837857"/>
    </source>
</evidence>
<gene>
    <name evidence="2" type="ORF">IPOD504_LOCUS11073</name>
</gene>
<organism evidence="2 3">
    <name type="scientific">Iphiclides podalirius</name>
    <name type="common">scarce swallowtail</name>
    <dbReference type="NCBI Taxonomy" id="110791"/>
    <lineage>
        <taxon>Eukaryota</taxon>
        <taxon>Metazoa</taxon>
        <taxon>Ecdysozoa</taxon>
        <taxon>Arthropoda</taxon>
        <taxon>Hexapoda</taxon>
        <taxon>Insecta</taxon>
        <taxon>Pterygota</taxon>
        <taxon>Neoptera</taxon>
        <taxon>Endopterygota</taxon>
        <taxon>Lepidoptera</taxon>
        <taxon>Glossata</taxon>
        <taxon>Ditrysia</taxon>
        <taxon>Papilionoidea</taxon>
        <taxon>Papilionidae</taxon>
        <taxon>Papilioninae</taxon>
        <taxon>Iphiclides</taxon>
    </lineage>
</organism>
<protein>
    <submittedName>
        <fullName evidence="2">Uncharacterized protein</fullName>
    </submittedName>
</protein>
<feature type="non-terminal residue" evidence="2">
    <location>
        <position position="121"/>
    </location>
</feature>
<accession>A0ABN8IKK6</accession>
<feature type="region of interest" description="Disordered" evidence="1">
    <location>
        <begin position="93"/>
        <end position="121"/>
    </location>
</feature>
<name>A0ABN8IKK6_9NEOP</name>
<reference evidence="2" key="1">
    <citation type="submission" date="2022-03" db="EMBL/GenBank/DDBJ databases">
        <authorList>
            <person name="Martin H S."/>
        </authorList>
    </citation>
    <scope>NUCLEOTIDE SEQUENCE</scope>
</reference>
<proteinExistence type="predicted"/>
<dbReference type="EMBL" id="OW152839">
    <property type="protein sequence ID" value="CAH2060489.1"/>
    <property type="molecule type" value="Genomic_DNA"/>
</dbReference>
<dbReference type="Proteomes" id="UP000837857">
    <property type="component" value="Chromosome 27"/>
</dbReference>
<evidence type="ECO:0000313" key="2">
    <source>
        <dbReference type="EMBL" id="CAH2060489.1"/>
    </source>
</evidence>
<keyword evidence="3" id="KW-1185">Reference proteome</keyword>
<sequence>MSPTSTSELVTNITEYRYLNEIDRCTIVALLVSTSLSKTMSTSDVVWETTMCIDVKNRQRPSPLMNQLDWRSRGSCTVEHQDGRLFDSLVGCPRHASRPPAGPPAEAPLCTVRAPWPKKRA</sequence>
<evidence type="ECO:0000256" key="1">
    <source>
        <dbReference type="SAM" id="MobiDB-lite"/>
    </source>
</evidence>